<accession>A0A3P1B855</accession>
<feature type="transmembrane region" description="Helical" evidence="8">
    <location>
        <begin position="207"/>
        <end position="224"/>
    </location>
</feature>
<keyword evidence="3 8" id="KW-0812">Transmembrane</keyword>
<feature type="domain" description="Lycopene cyclase" evidence="9">
    <location>
        <begin position="129"/>
        <end position="224"/>
    </location>
</feature>
<dbReference type="NCBIfam" id="TIGR03462">
    <property type="entry name" value="CarR_dom_SF"/>
    <property type="match status" value="1"/>
</dbReference>
<comment type="caution">
    <text evidence="10">The sequence shown here is derived from an EMBL/GenBank/DDBJ whole genome shotgun (WGS) entry which is preliminary data.</text>
</comment>
<dbReference type="Pfam" id="PF18916">
    <property type="entry name" value="Lycopene_cyc"/>
    <property type="match status" value="2"/>
</dbReference>
<dbReference type="RefSeq" id="WP_124898044.1">
    <property type="nucleotide sequence ID" value="NZ_RQTJ01000001.1"/>
</dbReference>
<evidence type="ECO:0000256" key="5">
    <source>
        <dbReference type="ARBA" id="ARBA00022989"/>
    </source>
</evidence>
<dbReference type="GO" id="GO:0016117">
    <property type="term" value="P:carotenoid biosynthetic process"/>
    <property type="evidence" value="ECO:0007669"/>
    <property type="project" value="UniProtKB-KW"/>
</dbReference>
<keyword evidence="4" id="KW-0125">Carotenoid biosynthesis</keyword>
<dbReference type="AlphaFoldDB" id="A0A3P1B855"/>
<organism evidence="10 11">
    <name type="scientific">Paenimyroides viscosum</name>
    <dbReference type="NCBI Taxonomy" id="2488729"/>
    <lineage>
        <taxon>Bacteria</taxon>
        <taxon>Pseudomonadati</taxon>
        <taxon>Bacteroidota</taxon>
        <taxon>Flavobacteriia</taxon>
        <taxon>Flavobacteriales</taxon>
        <taxon>Flavobacteriaceae</taxon>
        <taxon>Paenimyroides</taxon>
    </lineage>
</organism>
<feature type="transmembrane region" description="Helical" evidence="8">
    <location>
        <begin position="79"/>
        <end position="96"/>
    </location>
</feature>
<keyword evidence="5 8" id="KW-1133">Transmembrane helix</keyword>
<proteinExistence type="predicted"/>
<evidence type="ECO:0000256" key="4">
    <source>
        <dbReference type="ARBA" id="ARBA00022746"/>
    </source>
</evidence>
<dbReference type="GO" id="GO:0016020">
    <property type="term" value="C:membrane"/>
    <property type="evidence" value="ECO:0007669"/>
    <property type="project" value="UniProtKB-SubCell"/>
</dbReference>
<evidence type="ECO:0000256" key="7">
    <source>
        <dbReference type="ARBA" id="ARBA00023235"/>
    </source>
</evidence>
<evidence type="ECO:0000256" key="2">
    <source>
        <dbReference type="ARBA" id="ARBA00004829"/>
    </source>
</evidence>
<keyword evidence="6 8" id="KW-0472">Membrane</keyword>
<name>A0A3P1B855_9FLAO</name>
<comment type="subcellular location">
    <subcellularLocation>
        <location evidence="1">Membrane</location>
        <topology evidence="1">Multi-pass membrane protein</topology>
    </subcellularLocation>
</comment>
<dbReference type="GO" id="GO:0045436">
    <property type="term" value="F:lycopene beta cyclase activity"/>
    <property type="evidence" value="ECO:0007669"/>
    <property type="project" value="UniProtKB-ARBA"/>
</dbReference>
<feature type="transmembrane region" description="Helical" evidence="8">
    <location>
        <begin position="35"/>
        <end position="59"/>
    </location>
</feature>
<dbReference type="EMBL" id="RQTJ01000001">
    <property type="protein sequence ID" value="RRA97121.1"/>
    <property type="molecule type" value="Genomic_DNA"/>
</dbReference>
<sequence length="229" mass="26969">MKPYTYLLVLFFTIIICFIASFDNRIRFYKHFITFFKAAVIVAIPFILWDIWFTQMGVWWFDTDYTLGFTFAGLPIEEWLFFICIPFSCVFTYYCIDKFFELQKLQSFNNIIVFISVIICAVVALLHYDKIYTLLTAIVTILTLIFLHFIKRIYWLGKATAIYSFLMLGFFAVNGILTGTGLESPIVNYNPTHFMGIRMLTIPVEDAVYGYTQFLLVLYFFKLFKVKQS</sequence>
<evidence type="ECO:0000256" key="1">
    <source>
        <dbReference type="ARBA" id="ARBA00004141"/>
    </source>
</evidence>
<dbReference type="Proteomes" id="UP000268372">
    <property type="component" value="Unassembled WGS sequence"/>
</dbReference>
<evidence type="ECO:0000256" key="6">
    <source>
        <dbReference type="ARBA" id="ARBA00023136"/>
    </source>
</evidence>
<reference evidence="10 11" key="1">
    <citation type="submission" date="2018-11" db="EMBL/GenBank/DDBJ databases">
        <title>Flavobacterium sp. nov., YIM 102796 draft genome.</title>
        <authorList>
            <person name="Li G."/>
            <person name="Jiang Y."/>
        </authorList>
    </citation>
    <scope>NUCLEOTIDE SEQUENCE [LARGE SCALE GENOMIC DNA]</scope>
    <source>
        <strain evidence="10 11">YIM 102796</strain>
    </source>
</reference>
<feature type="transmembrane region" description="Helical" evidence="8">
    <location>
        <begin position="162"/>
        <end position="187"/>
    </location>
</feature>
<feature type="domain" description="Lycopene cyclase" evidence="9">
    <location>
        <begin position="4"/>
        <end position="95"/>
    </location>
</feature>
<protein>
    <submittedName>
        <fullName evidence="10">Lycopene cyclase domain-containing protein</fullName>
    </submittedName>
</protein>
<evidence type="ECO:0000256" key="3">
    <source>
        <dbReference type="ARBA" id="ARBA00022692"/>
    </source>
</evidence>
<comment type="pathway">
    <text evidence="2">Carotenoid biosynthesis.</text>
</comment>
<feature type="transmembrane region" description="Helical" evidence="8">
    <location>
        <begin position="6"/>
        <end position="23"/>
    </location>
</feature>
<evidence type="ECO:0000256" key="8">
    <source>
        <dbReference type="SAM" id="Phobius"/>
    </source>
</evidence>
<dbReference type="GO" id="GO:0016872">
    <property type="term" value="F:intramolecular lyase activity"/>
    <property type="evidence" value="ECO:0007669"/>
    <property type="project" value="InterPro"/>
</dbReference>
<evidence type="ECO:0000259" key="9">
    <source>
        <dbReference type="Pfam" id="PF18916"/>
    </source>
</evidence>
<feature type="transmembrane region" description="Helical" evidence="8">
    <location>
        <begin position="108"/>
        <end position="126"/>
    </location>
</feature>
<keyword evidence="11" id="KW-1185">Reference proteome</keyword>
<keyword evidence="7" id="KW-0413">Isomerase</keyword>
<evidence type="ECO:0000313" key="10">
    <source>
        <dbReference type="EMBL" id="RRA97121.1"/>
    </source>
</evidence>
<dbReference type="OrthoDB" id="5195186at2"/>
<gene>
    <name evidence="10" type="ORF">EG242_00925</name>
</gene>
<feature type="transmembrane region" description="Helical" evidence="8">
    <location>
        <begin position="132"/>
        <end position="150"/>
    </location>
</feature>
<evidence type="ECO:0000313" key="11">
    <source>
        <dbReference type="Proteomes" id="UP000268372"/>
    </source>
</evidence>
<dbReference type="InterPro" id="IPR017825">
    <property type="entry name" value="Lycopene_cyclase_dom"/>
</dbReference>